<keyword evidence="5" id="KW-0227">DNA damage</keyword>
<dbReference type="FunFam" id="1.10.340.30:FF:000001">
    <property type="entry name" value="Endonuclease III"/>
    <property type="match status" value="1"/>
</dbReference>
<dbReference type="Gene3D" id="1.10.1670.10">
    <property type="entry name" value="Helix-hairpin-Helix base-excision DNA repair enzymes (C-terminal)"/>
    <property type="match status" value="1"/>
</dbReference>
<dbReference type="EMBL" id="JOKQ01000009">
    <property type="protein sequence ID" value="KHN69160.1"/>
    <property type="molecule type" value="Genomic_DNA"/>
</dbReference>
<dbReference type="InterPro" id="IPR011257">
    <property type="entry name" value="DNA_glycosylase"/>
</dbReference>
<dbReference type="Gene3D" id="1.10.340.30">
    <property type="entry name" value="Hypothetical protein, domain 2"/>
    <property type="match status" value="1"/>
</dbReference>
<evidence type="ECO:0000256" key="1">
    <source>
        <dbReference type="ARBA" id="ARBA00001966"/>
    </source>
</evidence>
<evidence type="ECO:0000256" key="12">
    <source>
        <dbReference type="ARBA" id="ARBA00044632"/>
    </source>
</evidence>
<evidence type="ECO:0000256" key="10">
    <source>
        <dbReference type="ARBA" id="ARBA00023239"/>
    </source>
</evidence>
<keyword evidence="7" id="KW-0408">Iron</keyword>
<evidence type="ECO:0000256" key="5">
    <source>
        <dbReference type="ARBA" id="ARBA00022763"/>
    </source>
</evidence>
<dbReference type="SMART" id="SM00525">
    <property type="entry name" value="FES"/>
    <property type="match status" value="1"/>
</dbReference>
<dbReference type="EC" id="4.2.99.18" evidence="3"/>
<dbReference type="Proteomes" id="UP000031056">
    <property type="component" value="Unassembled WGS sequence"/>
</dbReference>
<dbReference type="SUPFAM" id="SSF48150">
    <property type="entry name" value="DNA-glycosylase"/>
    <property type="match status" value="1"/>
</dbReference>
<keyword evidence="10" id="KW-0456">Lyase</keyword>
<keyword evidence="6" id="KW-0378">Hydrolase</keyword>
<evidence type="ECO:0000256" key="8">
    <source>
        <dbReference type="ARBA" id="ARBA00023014"/>
    </source>
</evidence>
<dbReference type="RefSeq" id="XP_014563202.1">
    <property type="nucleotide sequence ID" value="XM_014707716.1"/>
</dbReference>
<dbReference type="GO" id="GO:0006285">
    <property type="term" value="P:base-excision repair, AP site formation"/>
    <property type="evidence" value="ECO:0007669"/>
    <property type="project" value="UniProtKB-ARBA"/>
</dbReference>
<evidence type="ECO:0000259" key="13">
    <source>
        <dbReference type="SMART" id="SM00478"/>
    </source>
</evidence>
<reference evidence="14 15" key="1">
    <citation type="journal article" date="2014" name="MBio">
        <title>The Ordospora colligata genome; evolution of extreme reduction in microsporidia and host-to-parasite horizontal gene transfer.</title>
        <authorList>
            <person name="Pombert J.-F."/>
            <person name="Haag K.L."/>
            <person name="Beidas S."/>
            <person name="Ebert D."/>
            <person name="Keeling P.J."/>
        </authorList>
    </citation>
    <scope>NUCLEOTIDE SEQUENCE [LARGE SCALE GENOMIC DNA]</scope>
    <source>
        <strain evidence="14 15">OC4</strain>
    </source>
</reference>
<dbReference type="HOGENOM" id="CLU_012862_4_2_1"/>
<dbReference type="FunCoup" id="A0A0B2UJK4">
    <property type="interactions" value="62"/>
</dbReference>
<evidence type="ECO:0000256" key="6">
    <source>
        <dbReference type="ARBA" id="ARBA00022801"/>
    </source>
</evidence>
<dbReference type="InterPro" id="IPR003265">
    <property type="entry name" value="HhH-GPD_domain"/>
</dbReference>
<dbReference type="GO" id="GO:0051539">
    <property type="term" value="F:4 iron, 4 sulfur cluster binding"/>
    <property type="evidence" value="ECO:0007669"/>
    <property type="project" value="InterPro"/>
</dbReference>
<comment type="catalytic activity">
    <reaction evidence="12">
        <text>2'-deoxyribonucleotide-(2'-deoxyribose 5'-phosphate)-2'-deoxyribonucleotide-DNA = a 3'-end 2'-deoxyribonucleotide-(2,3-dehydro-2,3-deoxyribose 5'-phosphate)-DNA + a 5'-end 5'-phospho-2'-deoxyribonucleoside-DNA + H(+)</text>
        <dbReference type="Rhea" id="RHEA:66592"/>
        <dbReference type="Rhea" id="RHEA-COMP:13180"/>
        <dbReference type="Rhea" id="RHEA-COMP:16897"/>
        <dbReference type="Rhea" id="RHEA-COMP:17067"/>
        <dbReference type="ChEBI" id="CHEBI:15378"/>
        <dbReference type="ChEBI" id="CHEBI:136412"/>
        <dbReference type="ChEBI" id="CHEBI:157695"/>
        <dbReference type="ChEBI" id="CHEBI:167181"/>
        <dbReference type="EC" id="4.2.99.18"/>
    </reaction>
</comment>
<proteinExistence type="inferred from homology"/>
<dbReference type="GO" id="GO:0000703">
    <property type="term" value="F:oxidized pyrimidine nucleobase lesion DNA N-glycosylase activity"/>
    <property type="evidence" value="ECO:0007669"/>
    <property type="project" value="UniProtKB-ARBA"/>
</dbReference>
<dbReference type="GO" id="GO:0005634">
    <property type="term" value="C:nucleus"/>
    <property type="evidence" value="ECO:0007669"/>
    <property type="project" value="TreeGrafter"/>
</dbReference>
<dbReference type="CDD" id="cd00056">
    <property type="entry name" value="ENDO3c"/>
    <property type="match status" value="1"/>
</dbReference>
<dbReference type="VEuPathDB" id="MicrosporidiaDB:M896_090860"/>
<evidence type="ECO:0000256" key="4">
    <source>
        <dbReference type="ARBA" id="ARBA00022723"/>
    </source>
</evidence>
<keyword evidence="14" id="KW-0540">Nuclease</keyword>
<evidence type="ECO:0000256" key="11">
    <source>
        <dbReference type="ARBA" id="ARBA00023295"/>
    </source>
</evidence>
<evidence type="ECO:0000256" key="2">
    <source>
        <dbReference type="ARBA" id="ARBA00008343"/>
    </source>
</evidence>
<dbReference type="InterPro" id="IPR003651">
    <property type="entry name" value="Endonuclease3_FeS-loop_motif"/>
</dbReference>
<protein>
    <recommendedName>
        <fullName evidence="3">DNA-(apurinic or apyrimidinic site) lyase</fullName>
        <ecNumber evidence="3">4.2.99.18</ecNumber>
    </recommendedName>
</protein>
<keyword evidence="11" id="KW-0326">Glycosidase</keyword>
<dbReference type="InterPro" id="IPR023170">
    <property type="entry name" value="HhH_base_excis_C"/>
</dbReference>
<name>A0A0B2UJK4_9MICR</name>
<dbReference type="InParanoid" id="A0A0B2UJK4"/>
<comment type="caution">
    <text evidence="14">The sequence shown here is derived from an EMBL/GenBank/DDBJ whole genome shotgun (WGS) entry which is preliminary data.</text>
</comment>
<dbReference type="SMART" id="SM00478">
    <property type="entry name" value="ENDO3c"/>
    <property type="match status" value="1"/>
</dbReference>
<evidence type="ECO:0000256" key="3">
    <source>
        <dbReference type="ARBA" id="ARBA00012720"/>
    </source>
</evidence>
<organism evidence="14 15">
    <name type="scientific">Ordospora colligata OC4</name>
    <dbReference type="NCBI Taxonomy" id="1354746"/>
    <lineage>
        <taxon>Eukaryota</taxon>
        <taxon>Fungi</taxon>
        <taxon>Fungi incertae sedis</taxon>
        <taxon>Microsporidia</taxon>
        <taxon>Ordosporidae</taxon>
        <taxon>Ordospora</taxon>
    </lineage>
</organism>
<dbReference type="GO" id="GO:0006289">
    <property type="term" value="P:nucleotide-excision repair"/>
    <property type="evidence" value="ECO:0007669"/>
    <property type="project" value="TreeGrafter"/>
</dbReference>
<evidence type="ECO:0000313" key="15">
    <source>
        <dbReference type="Proteomes" id="UP000031056"/>
    </source>
</evidence>
<keyword evidence="4" id="KW-0479">Metal-binding</keyword>
<keyword evidence="14" id="KW-0255">Endonuclease</keyword>
<evidence type="ECO:0000256" key="7">
    <source>
        <dbReference type="ARBA" id="ARBA00023004"/>
    </source>
</evidence>
<dbReference type="STRING" id="1354746.A0A0B2UJK4"/>
<gene>
    <name evidence="14" type="ORF">M896_090860</name>
</gene>
<dbReference type="Pfam" id="PF00730">
    <property type="entry name" value="HhH-GPD"/>
    <property type="match status" value="1"/>
</dbReference>
<dbReference type="PANTHER" id="PTHR43286:SF1">
    <property type="entry name" value="ENDONUCLEASE III-LIKE PROTEIN 1"/>
    <property type="match status" value="1"/>
</dbReference>
<keyword evidence="8" id="KW-0411">Iron-sulfur</keyword>
<sequence>MHEPVQLYNEIKHHRKNIISPVDLMGCSITPACTSHEQKALHVLIALLLSSQTQDSITWNAMQRLRQSLPEGTHNESSEYNGLTLENILITSTNHINNCIQKVGFHNKKVQYIKKIAQILAKTGLPNTLDDLLALPGIGMKMGVLYMAHVHNKTVGISVDTHVHRISNRIRLVSTKRPVETQKRLQEIIPENEWMALNTVLVGFGQIICLPRSPQCNKCIIASKCPSSLF</sequence>
<dbReference type="GO" id="GO:0046872">
    <property type="term" value="F:metal ion binding"/>
    <property type="evidence" value="ECO:0007669"/>
    <property type="project" value="UniProtKB-KW"/>
</dbReference>
<dbReference type="AlphaFoldDB" id="A0A0B2UJK4"/>
<keyword evidence="15" id="KW-1185">Reference proteome</keyword>
<dbReference type="OrthoDB" id="2099276at2759"/>
<comment type="cofactor">
    <cofactor evidence="1">
        <name>[4Fe-4S] cluster</name>
        <dbReference type="ChEBI" id="CHEBI:49883"/>
    </cofactor>
</comment>
<evidence type="ECO:0000313" key="14">
    <source>
        <dbReference type="EMBL" id="KHN69160.1"/>
    </source>
</evidence>
<dbReference type="GO" id="GO:0140078">
    <property type="term" value="F:class I DNA-(apurinic or apyrimidinic site) endonuclease activity"/>
    <property type="evidence" value="ECO:0007669"/>
    <property type="project" value="UniProtKB-EC"/>
</dbReference>
<dbReference type="GeneID" id="26262300"/>
<accession>A0A0B2UJK4</accession>
<keyword evidence="9" id="KW-0234">DNA repair</keyword>
<evidence type="ECO:0000256" key="9">
    <source>
        <dbReference type="ARBA" id="ARBA00023204"/>
    </source>
</evidence>
<feature type="domain" description="HhH-GPD" evidence="13">
    <location>
        <begin position="49"/>
        <end position="207"/>
    </location>
</feature>
<dbReference type="PIRSF" id="PIRSF001435">
    <property type="entry name" value="Nth"/>
    <property type="match status" value="1"/>
</dbReference>
<dbReference type="PANTHER" id="PTHR43286">
    <property type="entry name" value="ENDONUCLEASE III-LIKE PROTEIN 1"/>
    <property type="match status" value="1"/>
</dbReference>
<comment type="similarity">
    <text evidence="2">Belongs to the Nth/MutY family.</text>
</comment>